<evidence type="ECO:0000313" key="2">
    <source>
        <dbReference type="Proteomes" id="UP000821865"/>
    </source>
</evidence>
<organism evidence="1 2">
    <name type="scientific">Dermacentor silvarum</name>
    <name type="common">Tick</name>
    <dbReference type="NCBI Taxonomy" id="543639"/>
    <lineage>
        <taxon>Eukaryota</taxon>
        <taxon>Metazoa</taxon>
        <taxon>Ecdysozoa</taxon>
        <taxon>Arthropoda</taxon>
        <taxon>Chelicerata</taxon>
        <taxon>Arachnida</taxon>
        <taxon>Acari</taxon>
        <taxon>Parasitiformes</taxon>
        <taxon>Ixodida</taxon>
        <taxon>Ixodoidea</taxon>
        <taxon>Ixodidae</taxon>
        <taxon>Rhipicephalinae</taxon>
        <taxon>Dermacentor</taxon>
    </lineage>
</organism>
<gene>
    <name evidence="1" type="ORF">HPB49_024331</name>
</gene>
<keyword evidence="2" id="KW-1185">Reference proteome</keyword>
<comment type="caution">
    <text evidence="1">The sequence shown here is derived from an EMBL/GenBank/DDBJ whole genome shotgun (WGS) entry which is preliminary data.</text>
</comment>
<evidence type="ECO:0000313" key="1">
    <source>
        <dbReference type="EMBL" id="KAH7950476.1"/>
    </source>
</evidence>
<proteinExistence type="predicted"/>
<sequence>MEELDENTSGSSSGDSDEPTTNDDANPRVAPQEQRSDSETSDTFVDEDNLGRDGHRRRTMTSYGRELFFVTLLLLASWAALHETAKKTRPASPPRRFFAKHSPVNDSYRGQLDPERVHRYDVSLVLYYAPWDAASMRARDAFEYLAYRYRGQFAFGAINCWWPNGRCRKRHSLSHYPIVVAHVRDFGDIVFPTNVTPTMRTLDGFLQHVSAPLVRVTSAVDLAVLLRRHTAVVLGTVGDPRGRAYESFYGFALQALTRDPWRDVAFAVAVDGRAAVEIGVEHSVTLFTWNASLGYNEKGADYKTALDWTFNKAREARTLHWVSPSGLKSRSLSKLIENQSTLILYAEHGSPEYFQMHQLSQDYKACDLKGRFSGLSCRTNSTVNFVALDGRHTEFAPPGLLSDGIPTAVIYAAKDEAQYVIRGPVTAPTLKKLVVDFADRVLDRHLNSVGPDSIVLGGTHGLVAELSSKGFRKLMLDTTRDAVVLFYASWCGFCKAIYHHFFAAAKFFRGFKGLIFARVDAFKNDLPWEFTVQQYPTVIFFSRKKADSVQYSGYITTTRLVRFVLRHLRHEVARQLVNTLCDSRICLLRSLRKLQAWRLRCSRLNLPPSRLAETHRREKTLRNLLLTRLRRRGRS</sequence>
<name>A0ACB8CTT4_DERSI</name>
<dbReference type="EMBL" id="CM023474">
    <property type="protein sequence ID" value="KAH7950476.1"/>
    <property type="molecule type" value="Genomic_DNA"/>
</dbReference>
<accession>A0ACB8CTT4</accession>
<reference evidence="1" key="1">
    <citation type="submission" date="2020-05" db="EMBL/GenBank/DDBJ databases">
        <title>Large-scale comparative analyses of tick genomes elucidate their genetic diversity and vector capacities.</title>
        <authorList>
            <person name="Jia N."/>
            <person name="Wang J."/>
            <person name="Shi W."/>
            <person name="Du L."/>
            <person name="Sun Y."/>
            <person name="Zhan W."/>
            <person name="Jiang J."/>
            <person name="Wang Q."/>
            <person name="Zhang B."/>
            <person name="Ji P."/>
            <person name="Sakyi L.B."/>
            <person name="Cui X."/>
            <person name="Yuan T."/>
            <person name="Jiang B."/>
            <person name="Yang W."/>
            <person name="Lam T.T.-Y."/>
            <person name="Chang Q."/>
            <person name="Ding S."/>
            <person name="Wang X."/>
            <person name="Zhu J."/>
            <person name="Ruan X."/>
            <person name="Zhao L."/>
            <person name="Wei J."/>
            <person name="Que T."/>
            <person name="Du C."/>
            <person name="Cheng J."/>
            <person name="Dai P."/>
            <person name="Han X."/>
            <person name="Huang E."/>
            <person name="Gao Y."/>
            <person name="Liu J."/>
            <person name="Shao H."/>
            <person name="Ye R."/>
            <person name="Li L."/>
            <person name="Wei W."/>
            <person name="Wang X."/>
            <person name="Wang C."/>
            <person name="Yang T."/>
            <person name="Huo Q."/>
            <person name="Li W."/>
            <person name="Guo W."/>
            <person name="Chen H."/>
            <person name="Zhou L."/>
            <person name="Ni X."/>
            <person name="Tian J."/>
            <person name="Zhou Y."/>
            <person name="Sheng Y."/>
            <person name="Liu T."/>
            <person name="Pan Y."/>
            <person name="Xia L."/>
            <person name="Li J."/>
            <person name="Zhao F."/>
            <person name="Cao W."/>
        </authorList>
    </citation>
    <scope>NUCLEOTIDE SEQUENCE</scope>
    <source>
        <strain evidence="1">Dsil-2018</strain>
    </source>
</reference>
<dbReference type="Proteomes" id="UP000821865">
    <property type="component" value="Chromosome 5"/>
</dbReference>
<protein>
    <submittedName>
        <fullName evidence="1">Uncharacterized protein</fullName>
    </submittedName>
</protein>